<dbReference type="InterPro" id="IPR013785">
    <property type="entry name" value="Aldolase_TIM"/>
</dbReference>
<sequence length="212" mass="21946">MTLTQRWQDTLATLPLVAILRGLGPDEALDVGDALISAGFKVVEVPLNSPQPFVSIEKLAAHLGDKAIVGAGTVLKLDDVQKLHDVGGQICISPNTNPEIIRFAKALGLISFPAFFTPTEAFAAIDAGADALKLFPAELAGPKGLKAVKAVLPRSLPVFPVGGVEPGNMKEFVAAGAAGFGIGSSVYKPGDTPEIVHAKATAFVDAWNALKA</sequence>
<dbReference type="EMBL" id="JAQQKW010000002">
    <property type="protein sequence ID" value="MDC7693644.1"/>
    <property type="molecule type" value="Genomic_DNA"/>
</dbReference>
<keyword evidence="5" id="KW-0119">Carbohydrate metabolism</keyword>
<comment type="caution">
    <text evidence="6">The sequence shown here is derived from an EMBL/GenBank/DDBJ whole genome shotgun (WGS) entry which is preliminary data.</text>
</comment>
<evidence type="ECO:0000313" key="7">
    <source>
        <dbReference type="Proteomes" id="UP001216595"/>
    </source>
</evidence>
<gene>
    <name evidence="6" type="ORF">PQU94_05040</name>
</gene>
<dbReference type="Gene3D" id="3.20.20.70">
    <property type="entry name" value="Aldolase class I"/>
    <property type="match status" value="1"/>
</dbReference>
<dbReference type="InterPro" id="IPR000887">
    <property type="entry name" value="Aldlse_KDPG_KHG"/>
</dbReference>
<comment type="similarity">
    <text evidence="2">Belongs to the KHG/KDPG aldolase family.</text>
</comment>
<proteinExistence type="inferred from homology"/>
<comment type="subunit">
    <text evidence="3">Homotrimer.</text>
</comment>
<organism evidence="6 7">
    <name type="scientific">Asticcacaulis currens</name>
    <dbReference type="NCBI Taxonomy" id="2984210"/>
    <lineage>
        <taxon>Bacteria</taxon>
        <taxon>Pseudomonadati</taxon>
        <taxon>Pseudomonadota</taxon>
        <taxon>Alphaproteobacteria</taxon>
        <taxon>Caulobacterales</taxon>
        <taxon>Caulobacteraceae</taxon>
        <taxon>Asticcacaulis</taxon>
    </lineage>
</organism>
<dbReference type="InterPro" id="IPR031338">
    <property type="entry name" value="KDPG/KHG_AS_2"/>
</dbReference>
<dbReference type="NCBIfam" id="NF006600">
    <property type="entry name" value="PRK09140.1"/>
    <property type="match status" value="1"/>
</dbReference>
<dbReference type="PANTHER" id="PTHR30246">
    <property type="entry name" value="2-KETO-3-DEOXY-6-PHOSPHOGLUCONATE ALDOLASE"/>
    <property type="match status" value="1"/>
</dbReference>
<accession>A0ABT5IBV3</accession>
<name>A0ABT5IBV3_9CAUL</name>
<evidence type="ECO:0000256" key="2">
    <source>
        <dbReference type="ARBA" id="ARBA00006906"/>
    </source>
</evidence>
<dbReference type="PROSITE" id="PS00160">
    <property type="entry name" value="ALDOLASE_KDPG_KHG_2"/>
    <property type="match status" value="1"/>
</dbReference>
<dbReference type="PANTHER" id="PTHR30246:SF1">
    <property type="entry name" value="2-DEHYDRO-3-DEOXY-6-PHOSPHOGALACTONATE ALDOLASE-RELATED"/>
    <property type="match status" value="1"/>
</dbReference>
<evidence type="ECO:0000256" key="4">
    <source>
        <dbReference type="ARBA" id="ARBA00023239"/>
    </source>
</evidence>
<evidence type="ECO:0000256" key="3">
    <source>
        <dbReference type="ARBA" id="ARBA00011233"/>
    </source>
</evidence>
<keyword evidence="4" id="KW-0456">Lyase</keyword>
<evidence type="ECO:0000313" key="6">
    <source>
        <dbReference type="EMBL" id="MDC7693644.1"/>
    </source>
</evidence>
<evidence type="ECO:0000256" key="1">
    <source>
        <dbReference type="ARBA" id="ARBA00004761"/>
    </source>
</evidence>
<dbReference type="CDD" id="cd00452">
    <property type="entry name" value="KDPG_aldolase"/>
    <property type="match status" value="1"/>
</dbReference>
<evidence type="ECO:0000256" key="5">
    <source>
        <dbReference type="ARBA" id="ARBA00023277"/>
    </source>
</evidence>
<dbReference type="SUPFAM" id="SSF51569">
    <property type="entry name" value="Aldolase"/>
    <property type="match status" value="1"/>
</dbReference>
<dbReference type="Proteomes" id="UP001216595">
    <property type="component" value="Unassembled WGS sequence"/>
</dbReference>
<dbReference type="Pfam" id="PF01081">
    <property type="entry name" value="Aldolase"/>
    <property type="match status" value="1"/>
</dbReference>
<comment type="pathway">
    <text evidence="1">Carbohydrate acid metabolism.</text>
</comment>
<keyword evidence="7" id="KW-1185">Reference proteome</keyword>
<dbReference type="RefSeq" id="WP_272740394.1">
    <property type="nucleotide sequence ID" value="NZ_JAQQKW010000002.1"/>
</dbReference>
<reference evidence="6 7" key="1">
    <citation type="submission" date="2023-01" db="EMBL/GenBank/DDBJ databases">
        <title>Novel species of the genus Asticcacaulis isolated from rivers.</title>
        <authorList>
            <person name="Lu H."/>
        </authorList>
    </citation>
    <scope>NUCLEOTIDE SEQUENCE [LARGE SCALE GENOMIC DNA]</scope>
    <source>
        <strain evidence="6 7">DXS10W</strain>
    </source>
</reference>
<protein>
    <submittedName>
        <fullName evidence="6">2-dehydro-3-deoxy-6-phosphogalactonate aldolase</fullName>
    </submittedName>
</protein>